<dbReference type="GO" id="GO:0008654">
    <property type="term" value="P:phospholipid biosynthetic process"/>
    <property type="evidence" value="ECO:0007669"/>
    <property type="project" value="UniProtKB-KW"/>
</dbReference>
<feature type="transmembrane region" description="Helical" evidence="19">
    <location>
        <begin position="51"/>
        <end position="71"/>
    </location>
</feature>
<keyword evidence="21" id="KW-1185">Reference proteome</keyword>
<keyword evidence="18" id="KW-0479">Metal-binding</keyword>
<evidence type="ECO:0000256" key="17">
    <source>
        <dbReference type="PIRSR" id="PIRSR600829-3"/>
    </source>
</evidence>
<dbReference type="Proteomes" id="UP000245802">
    <property type="component" value="Chromosome"/>
</dbReference>
<comment type="subcellular location">
    <subcellularLocation>
        <location evidence="1">Cell membrane</location>
        <topology evidence="1">Multi-pass membrane protein</topology>
    </subcellularLocation>
</comment>
<keyword evidence="13" id="KW-0594">Phospholipid biosynthesis</keyword>
<dbReference type="Pfam" id="PF01219">
    <property type="entry name" value="DAGK_prokar"/>
    <property type="match status" value="1"/>
</dbReference>
<evidence type="ECO:0000256" key="5">
    <source>
        <dbReference type="ARBA" id="ARBA00022679"/>
    </source>
</evidence>
<keyword evidence="11" id="KW-0443">Lipid metabolism</keyword>
<dbReference type="InterPro" id="IPR033717">
    <property type="entry name" value="UDPK"/>
</dbReference>
<comment type="cofactor">
    <cofactor evidence="18">
        <name>Mg(2+)</name>
        <dbReference type="ChEBI" id="CHEBI:18420"/>
    </cofactor>
    <text evidence="18">Mn(2+), Zn(2+), Cd(2+) and Co(2+) support activity to lesser extents.</text>
</comment>
<dbReference type="OrthoDB" id="9789934at2"/>
<keyword evidence="3" id="KW-1003">Cell membrane</keyword>
<feature type="binding site" evidence="18">
    <location>
        <position position="24"/>
    </location>
    <ligand>
        <name>a divalent metal cation</name>
        <dbReference type="ChEBI" id="CHEBI:60240"/>
    </ligand>
</feature>
<keyword evidence="6 19" id="KW-0812">Transmembrane</keyword>
<feature type="binding site" evidence="18">
    <location>
        <position position="72"/>
    </location>
    <ligand>
        <name>a divalent metal cation</name>
        <dbReference type="ChEBI" id="CHEBI:60240"/>
    </ligand>
</feature>
<keyword evidence="7 17" id="KW-0547">Nucleotide-binding</keyword>
<proteinExistence type="inferred from homology"/>
<dbReference type="CDD" id="cd14265">
    <property type="entry name" value="UDPK_IM_like"/>
    <property type="match status" value="1"/>
</dbReference>
<dbReference type="InterPro" id="IPR000829">
    <property type="entry name" value="DAGK"/>
</dbReference>
<evidence type="ECO:0000256" key="11">
    <source>
        <dbReference type="ARBA" id="ARBA00023098"/>
    </source>
</evidence>
<reference evidence="20 21" key="1">
    <citation type="submission" date="2018-01" db="EMBL/GenBank/DDBJ databases">
        <title>G. obscuriglobus.</title>
        <authorList>
            <person name="Franke J."/>
            <person name="Blomberg W."/>
            <person name="Selmecki A."/>
        </authorList>
    </citation>
    <scope>NUCLEOTIDE SEQUENCE [LARGE SCALE GENOMIC DNA]</scope>
    <source>
        <strain evidence="20 21">DSM 5831</strain>
    </source>
</reference>
<evidence type="ECO:0000256" key="10">
    <source>
        <dbReference type="ARBA" id="ARBA00022989"/>
    </source>
</evidence>
<organism evidence="20 21">
    <name type="scientific">Gemmata obscuriglobus</name>
    <dbReference type="NCBI Taxonomy" id="114"/>
    <lineage>
        <taxon>Bacteria</taxon>
        <taxon>Pseudomonadati</taxon>
        <taxon>Planctomycetota</taxon>
        <taxon>Planctomycetia</taxon>
        <taxon>Gemmatales</taxon>
        <taxon>Gemmataceae</taxon>
        <taxon>Gemmata</taxon>
    </lineage>
</organism>
<keyword evidence="12 19" id="KW-0472">Membrane</keyword>
<dbReference type="Gene3D" id="1.10.287.3610">
    <property type="match status" value="1"/>
</dbReference>
<evidence type="ECO:0000256" key="4">
    <source>
        <dbReference type="ARBA" id="ARBA00022516"/>
    </source>
</evidence>
<dbReference type="RefSeq" id="WP_010037094.1">
    <property type="nucleotide sequence ID" value="NZ_CP025958.1"/>
</dbReference>
<evidence type="ECO:0000256" key="15">
    <source>
        <dbReference type="PIRSR" id="PIRSR600829-1"/>
    </source>
</evidence>
<evidence type="ECO:0000256" key="14">
    <source>
        <dbReference type="ARBA" id="ARBA00023264"/>
    </source>
</evidence>
<evidence type="ECO:0000256" key="19">
    <source>
        <dbReference type="SAM" id="Phobius"/>
    </source>
</evidence>
<dbReference type="EMBL" id="CP025958">
    <property type="protein sequence ID" value="AWM35676.1"/>
    <property type="molecule type" value="Genomic_DNA"/>
</dbReference>
<keyword evidence="18" id="KW-0460">Magnesium</keyword>
<dbReference type="InterPro" id="IPR036945">
    <property type="entry name" value="DAGK_sf"/>
</dbReference>
<comment type="similarity">
    <text evidence="2">Belongs to the bacterial diacylglycerol kinase family.</text>
</comment>
<evidence type="ECO:0000256" key="12">
    <source>
        <dbReference type="ARBA" id="ARBA00023136"/>
    </source>
</evidence>
<gene>
    <name evidence="20" type="ORF">C1280_00655</name>
</gene>
<keyword evidence="9 17" id="KW-0067">ATP-binding</keyword>
<keyword evidence="8 20" id="KW-0418">Kinase</keyword>
<dbReference type="PANTHER" id="PTHR34299">
    <property type="entry name" value="DIACYLGLYCEROL KINASE"/>
    <property type="match status" value="1"/>
</dbReference>
<name>A0A2Z3GWB9_9BACT</name>
<sequence length="122" mass="12717">MNFRKLVRSLTIGCAGLIDVIRSEQNMRIHCVVAAGVTAAGGVFALAAWEWVAVVLCIGLVLSAECMNTALERLADRVTQERDPLIKQAKDCGAAAVLVVALTAVVVGGAVFVPKIGAAVGW</sequence>
<evidence type="ECO:0000313" key="21">
    <source>
        <dbReference type="Proteomes" id="UP000245802"/>
    </source>
</evidence>
<dbReference type="PANTHER" id="PTHR34299:SF1">
    <property type="entry name" value="DIACYLGLYCEROL KINASE"/>
    <property type="match status" value="1"/>
</dbReference>
<dbReference type="GO" id="GO:0046872">
    <property type="term" value="F:metal ion binding"/>
    <property type="evidence" value="ECO:0007669"/>
    <property type="project" value="UniProtKB-KW"/>
</dbReference>
<feature type="binding site" evidence="16">
    <location>
        <position position="65"/>
    </location>
    <ligand>
        <name>substrate</name>
    </ligand>
</feature>
<evidence type="ECO:0000256" key="13">
    <source>
        <dbReference type="ARBA" id="ARBA00023209"/>
    </source>
</evidence>
<evidence type="ECO:0000256" key="16">
    <source>
        <dbReference type="PIRSR" id="PIRSR600829-2"/>
    </source>
</evidence>
<keyword evidence="5" id="KW-0808">Transferase</keyword>
<feature type="transmembrane region" description="Helical" evidence="19">
    <location>
        <begin position="92"/>
        <end position="113"/>
    </location>
</feature>
<keyword evidence="4" id="KW-0444">Lipid biosynthesis</keyword>
<feature type="binding site" evidence="17">
    <location>
        <position position="72"/>
    </location>
    <ligand>
        <name>ATP</name>
        <dbReference type="ChEBI" id="CHEBI:30616"/>
    </ligand>
</feature>
<dbReference type="AlphaFoldDB" id="A0A2Z3GWB9"/>
<keyword evidence="14" id="KW-1208">Phospholipid metabolism</keyword>
<evidence type="ECO:0000256" key="6">
    <source>
        <dbReference type="ARBA" id="ARBA00022692"/>
    </source>
</evidence>
<protein>
    <submittedName>
        <fullName evidence="20">Diacylglycerol kinase</fullName>
    </submittedName>
</protein>
<evidence type="ECO:0000256" key="9">
    <source>
        <dbReference type="ARBA" id="ARBA00022840"/>
    </source>
</evidence>
<feature type="binding site" evidence="17">
    <location>
        <begin position="90"/>
        <end position="91"/>
    </location>
    <ligand>
        <name>ATP</name>
        <dbReference type="ChEBI" id="CHEBI:30616"/>
    </ligand>
</feature>
<dbReference type="GO" id="GO:0016301">
    <property type="term" value="F:kinase activity"/>
    <property type="evidence" value="ECO:0007669"/>
    <property type="project" value="UniProtKB-KW"/>
</dbReference>
<evidence type="ECO:0000256" key="1">
    <source>
        <dbReference type="ARBA" id="ARBA00004651"/>
    </source>
</evidence>
<evidence type="ECO:0000256" key="18">
    <source>
        <dbReference type="PIRSR" id="PIRSR600829-4"/>
    </source>
</evidence>
<evidence type="ECO:0000256" key="2">
    <source>
        <dbReference type="ARBA" id="ARBA00005967"/>
    </source>
</evidence>
<evidence type="ECO:0000256" key="8">
    <source>
        <dbReference type="ARBA" id="ARBA00022777"/>
    </source>
</evidence>
<feature type="binding site" evidence="17">
    <location>
        <position position="24"/>
    </location>
    <ligand>
        <name>ATP</name>
        <dbReference type="ChEBI" id="CHEBI:30616"/>
    </ligand>
</feature>
<dbReference type="GO" id="GO:0005886">
    <property type="term" value="C:plasma membrane"/>
    <property type="evidence" value="ECO:0007669"/>
    <property type="project" value="UniProtKB-SubCell"/>
</dbReference>
<evidence type="ECO:0000256" key="7">
    <source>
        <dbReference type="ARBA" id="ARBA00022741"/>
    </source>
</evidence>
<feature type="transmembrane region" description="Helical" evidence="19">
    <location>
        <begin position="27"/>
        <end position="45"/>
    </location>
</feature>
<feature type="active site" description="Proton acceptor" evidence="15">
    <location>
        <position position="65"/>
    </location>
</feature>
<dbReference type="KEGG" id="gog:C1280_00655"/>
<dbReference type="GO" id="GO:0005524">
    <property type="term" value="F:ATP binding"/>
    <property type="evidence" value="ECO:0007669"/>
    <property type="project" value="UniProtKB-KW"/>
</dbReference>
<evidence type="ECO:0000313" key="20">
    <source>
        <dbReference type="EMBL" id="AWM35676.1"/>
    </source>
</evidence>
<keyword evidence="10 19" id="KW-1133">Transmembrane helix</keyword>
<evidence type="ECO:0000256" key="3">
    <source>
        <dbReference type="ARBA" id="ARBA00022475"/>
    </source>
</evidence>
<accession>A0A2Z3GWB9</accession>